<comment type="function">
    <text evidence="7">Hydrolyzes fatty acids from S-acylated cysteine residues in proteins with a strong preference for palmitoylated G-alpha proteins over other acyl substrates. Mediates the deacylation of G-alpha proteins such as GPA1 in vivo, but has weak or no activity toward palmitoylated Ras proteins. Has weak lysophospholipase activity in vitro; however such activity may not exist in vivo.</text>
</comment>
<organism evidence="12 13">
    <name type="scientific">Polychaeton citri CBS 116435</name>
    <dbReference type="NCBI Taxonomy" id="1314669"/>
    <lineage>
        <taxon>Eukaryota</taxon>
        <taxon>Fungi</taxon>
        <taxon>Dikarya</taxon>
        <taxon>Ascomycota</taxon>
        <taxon>Pezizomycotina</taxon>
        <taxon>Dothideomycetes</taxon>
        <taxon>Dothideomycetidae</taxon>
        <taxon>Capnodiales</taxon>
        <taxon>Capnodiaceae</taxon>
        <taxon>Polychaeton</taxon>
    </lineage>
</organism>
<evidence type="ECO:0000256" key="2">
    <source>
        <dbReference type="ARBA" id="ARBA00012423"/>
    </source>
</evidence>
<dbReference type="InterPro" id="IPR003140">
    <property type="entry name" value="PLipase/COase/thioEstase"/>
</dbReference>
<feature type="region of interest" description="Disordered" evidence="10">
    <location>
        <begin position="1"/>
        <end position="20"/>
    </location>
</feature>
<name>A0A9P4QCP8_9PEZI</name>
<evidence type="ECO:0000256" key="1">
    <source>
        <dbReference type="ARBA" id="ARBA00006499"/>
    </source>
</evidence>
<dbReference type="GO" id="GO:0008474">
    <property type="term" value="F:palmitoyl-(protein) hydrolase activity"/>
    <property type="evidence" value="ECO:0007669"/>
    <property type="project" value="UniProtKB-EC"/>
</dbReference>
<protein>
    <recommendedName>
        <fullName evidence="3">Acyl-protein thioesterase 1</fullName>
        <ecNumber evidence="2">3.1.2.22</ecNumber>
    </recommendedName>
    <alternativeName>
        <fullName evidence="8">Palmitoyl-protein hydrolase</fullName>
    </alternativeName>
</protein>
<evidence type="ECO:0000256" key="5">
    <source>
        <dbReference type="ARBA" id="ARBA00022801"/>
    </source>
</evidence>
<evidence type="ECO:0000256" key="8">
    <source>
        <dbReference type="ARBA" id="ARBA00031195"/>
    </source>
</evidence>
<evidence type="ECO:0000256" key="7">
    <source>
        <dbReference type="ARBA" id="ARBA00029392"/>
    </source>
</evidence>
<comment type="catalytic activity">
    <reaction evidence="9">
        <text>S-hexadecanoyl-L-cysteinyl-[protein] + H2O = L-cysteinyl-[protein] + hexadecanoate + H(+)</text>
        <dbReference type="Rhea" id="RHEA:19233"/>
        <dbReference type="Rhea" id="RHEA-COMP:10131"/>
        <dbReference type="Rhea" id="RHEA-COMP:11032"/>
        <dbReference type="ChEBI" id="CHEBI:7896"/>
        <dbReference type="ChEBI" id="CHEBI:15377"/>
        <dbReference type="ChEBI" id="CHEBI:15378"/>
        <dbReference type="ChEBI" id="CHEBI:29950"/>
        <dbReference type="ChEBI" id="CHEBI:74151"/>
        <dbReference type="EC" id="3.1.2.22"/>
    </reaction>
</comment>
<dbReference type="Proteomes" id="UP000799441">
    <property type="component" value="Unassembled WGS sequence"/>
</dbReference>
<evidence type="ECO:0000256" key="10">
    <source>
        <dbReference type="SAM" id="MobiDB-lite"/>
    </source>
</evidence>
<dbReference type="Gene3D" id="3.40.50.1820">
    <property type="entry name" value="alpha/beta hydrolase"/>
    <property type="match status" value="1"/>
</dbReference>
<dbReference type="EC" id="3.1.2.22" evidence="2"/>
<dbReference type="GO" id="GO:0052689">
    <property type="term" value="F:carboxylic ester hydrolase activity"/>
    <property type="evidence" value="ECO:0007669"/>
    <property type="project" value="UniProtKB-KW"/>
</dbReference>
<dbReference type="Pfam" id="PF02230">
    <property type="entry name" value="Abhydrolase_2"/>
    <property type="match status" value="1"/>
</dbReference>
<keyword evidence="5" id="KW-0378">Hydrolase</keyword>
<dbReference type="GO" id="GO:0006631">
    <property type="term" value="P:fatty acid metabolic process"/>
    <property type="evidence" value="ECO:0007669"/>
    <property type="project" value="UniProtKB-KW"/>
</dbReference>
<keyword evidence="6" id="KW-0276">Fatty acid metabolism</keyword>
<proteinExistence type="inferred from homology"/>
<dbReference type="InterPro" id="IPR050565">
    <property type="entry name" value="LYPA1-2/EST-like"/>
</dbReference>
<sequence>MTLPTSPGREDPIYKPAVAPPSDPAHGAAFIFVHGLGDTAEGLEGIADQFQKNSKLNYMNWILPNASEDHDSMTTAWYQPTRLTPFPPPRPELEDEEDEQGMRKSVAYIESLLDACVNKGIPPQRIVLGGFSQGCVVSLLTDLTSSKYSGKLAGIVGLMGYMPLVERIQDMRAESGLPPVIGDVPMFLARGQRDQLVPKRYWSQMLDKLRELGLDESSLVATEYQGGHGLSAPVLRDLCAWLERVVPDLGD</sequence>
<evidence type="ECO:0000256" key="4">
    <source>
        <dbReference type="ARBA" id="ARBA00022487"/>
    </source>
</evidence>
<dbReference type="InterPro" id="IPR029058">
    <property type="entry name" value="AB_hydrolase_fold"/>
</dbReference>
<evidence type="ECO:0000256" key="3">
    <source>
        <dbReference type="ARBA" id="ARBA00014923"/>
    </source>
</evidence>
<keyword evidence="4" id="KW-0719">Serine esterase</keyword>
<comment type="similarity">
    <text evidence="1">Belongs to the AB hydrolase superfamily. AB hydrolase 2 family.</text>
</comment>
<evidence type="ECO:0000259" key="11">
    <source>
        <dbReference type="Pfam" id="PF02230"/>
    </source>
</evidence>
<dbReference type="EMBL" id="MU003776">
    <property type="protein sequence ID" value="KAF2723490.1"/>
    <property type="molecule type" value="Genomic_DNA"/>
</dbReference>
<dbReference type="AlphaFoldDB" id="A0A9P4QCP8"/>
<gene>
    <name evidence="12" type="ORF">K431DRAFT_219984</name>
</gene>
<dbReference type="SUPFAM" id="SSF53474">
    <property type="entry name" value="alpha/beta-Hydrolases"/>
    <property type="match status" value="1"/>
</dbReference>
<evidence type="ECO:0000313" key="13">
    <source>
        <dbReference type="Proteomes" id="UP000799441"/>
    </source>
</evidence>
<dbReference type="PANTHER" id="PTHR10655:SF17">
    <property type="entry name" value="LYSOPHOSPHOLIPASE-LIKE PROTEIN 1"/>
    <property type="match status" value="1"/>
</dbReference>
<dbReference type="OrthoDB" id="2418081at2759"/>
<dbReference type="GO" id="GO:0005737">
    <property type="term" value="C:cytoplasm"/>
    <property type="evidence" value="ECO:0007669"/>
    <property type="project" value="TreeGrafter"/>
</dbReference>
<reference evidence="12" key="1">
    <citation type="journal article" date="2020" name="Stud. Mycol.">
        <title>101 Dothideomycetes genomes: a test case for predicting lifestyles and emergence of pathogens.</title>
        <authorList>
            <person name="Haridas S."/>
            <person name="Albert R."/>
            <person name="Binder M."/>
            <person name="Bloem J."/>
            <person name="Labutti K."/>
            <person name="Salamov A."/>
            <person name="Andreopoulos B."/>
            <person name="Baker S."/>
            <person name="Barry K."/>
            <person name="Bills G."/>
            <person name="Bluhm B."/>
            <person name="Cannon C."/>
            <person name="Castanera R."/>
            <person name="Culley D."/>
            <person name="Daum C."/>
            <person name="Ezra D."/>
            <person name="Gonzalez J."/>
            <person name="Henrissat B."/>
            <person name="Kuo A."/>
            <person name="Liang C."/>
            <person name="Lipzen A."/>
            <person name="Lutzoni F."/>
            <person name="Magnuson J."/>
            <person name="Mondo S."/>
            <person name="Nolan M."/>
            <person name="Ohm R."/>
            <person name="Pangilinan J."/>
            <person name="Park H.-J."/>
            <person name="Ramirez L."/>
            <person name="Alfaro M."/>
            <person name="Sun H."/>
            <person name="Tritt A."/>
            <person name="Yoshinaga Y."/>
            <person name="Zwiers L.-H."/>
            <person name="Turgeon B."/>
            <person name="Goodwin S."/>
            <person name="Spatafora J."/>
            <person name="Crous P."/>
            <person name="Grigoriev I."/>
        </authorList>
    </citation>
    <scope>NUCLEOTIDE SEQUENCE</scope>
    <source>
        <strain evidence="12">CBS 116435</strain>
    </source>
</reference>
<keyword evidence="6" id="KW-0443">Lipid metabolism</keyword>
<evidence type="ECO:0000256" key="9">
    <source>
        <dbReference type="ARBA" id="ARBA00047337"/>
    </source>
</evidence>
<accession>A0A9P4QCP8</accession>
<keyword evidence="13" id="KW-1185">Reference proteome</keyword>
<evidence type="ECO:0000256" key="6">
    <source>
        <dbReference type="ARBA" id="ARBA00022832"/>
    </source>
</evidence>
<comment type="caution">
    <text evidence="12">The sequence shown here is derived from an EMBL/GenBank/DDBJ whole genome shotgun (WGS) entry which is preliminary data.</text>
</comment>
<evidence type="ECO:0000313" key="12">
    <source>
        <dbReference type="EMBL" id="KAF2723490.1"/>
    </source>
</evidence>
<feature type="domain" description="Phospholipase/carboxylesterase/thioesterase" evidence="11">
    <location>
        <begin position="16"/>
        <end position="216"/>
    </location>
</feature>
<dbReference type="PANTHER" id="PTHR10655">
    <property type="entry name" value="LYSOPHOSPHOLIPASE-RELATED"/>
    <property type="match status" value="1"/>
</dbReference>